<evidence type="ECO:0000256" key="1">
    <source>
        <dbReference type="ARBA" id="ARBA00007689"/>
    </source>
</evidence>
<dbReference type="PANTHER" id="PTHR35174:SF4">
    <property type="entry name" value="BLL7163 PROTEIN"/>
    <property type="match status" value="1"/>
</dbReference>
<dbReference type="OrthoDB" id="668782at2"/>
<protein>
    <submittedName>
        <fullName evidence="3">YciI family protein</fullName>
    </submittedName>
</protein>
<dbReference type="InterPro" id="IPR011008">
    <property type="entry name" value="Dimeric_a/b-barrel"/>
</dbReference>
<gene>
    <name evidence="3" type="ORF">F8O03_07565</name>
</gene>
<dbReference type="InterPro" id="IPR005545">
    <property type="entry name" value="YCII"/>
</dbReference>
<evidence type="ECO:0000313" key="3">
    <source>
        <dbReference type="EMBL" id="KAB1638248.1"/>
    </source>
</evidence>
<dbReference type="EMBL" id="WBJX01000002">
    <property type="protein sequence ID" value="KAB1638248.1"/>
    <property type="molecule type" value="Genomic_DNA"/>
</dbReference>
<reference evidence="3 4" key="1">
    <citation type="submission" date="2019-09" db="EMBL/GenBank/DDBJ databases">
        <title>Phylogeny of genus Pseudoclavibacter and closely related genus.</title>
        <authorList>
            <person name="Li Y."/>
        </authorList>
    </citation>
    <scope>NUCLEOTIDE SEQUENCE [LARGE SCALE GENOMIC DNA]</scope>
    <source>
        <strain evidence="3 4">THG-MD12</strain>
    </source>
</reference>
<dbReference type="Gene3D" id="3.30.70.1060">
    <property type="entry name" value="Dimeric alpha+beta barrel"/>
    <property type="match status" value="1"/>
</dbReference>
<feature type="domain" description="YCII-related" evidence="2">
    <location>
        <begin position="1"/>
        <end position="117"/>
    </location>
</feature>
<comment type="similarity">
    <text evidence="1">Belongs to the YciI family.</text>
</comment>
<dbReference type="RefSeq" id="WP_151423335.1">
    <property type="nucleotide sequence ID" value="NZ_CANKVH010000001.1"/>
</dbReference>
<sequence>MKFMLIMRATDDAKAAYENTDFTEIINAMGKYNESMMEAGVLLAGEGLADDLSTAFVVDFSGEQPVVTDGPYGETHELFNGFWIIETTTRDEAIQWASRAPLQGPGSKLEVRRVTDMSDFAGHEDNEFIQKEEGWREQQAGA</sequence>
<evidence type="ECO:0000259" key="2">
    <source>
        <dbReference type="Pfam" id="PF03795"/>
    </source>
</evidence>
<dbReference type="PANTHER" id="PTHR35174">
    <property type="entry name" value="BLL7171 PROTEIN-RELATED"/>
    <property type="match status" value="1"/>
</dbReference>
<organism evidence="3 4">
    <name type="scientific">Pseudoclavibacter terrae</name>
    <dbReference type="NCBI Taxonomy" id="1530195"/>
    <lineage>
        <taxon>Bacteria</taxon>
        <taxon>Bacillati</taxon>
        <taxon>Actinomycetota</taxon>
        <taxon>Actinomycetes</taxon>
        <taxon>Micrococcales</taxon>
        <taxon>Microbacteriaceae</taxon>
        <taxon>Pseudoclavibacter</taxon>
    </lineage>
</organism>
<proteinExistence type="inferred from homology"/>
<dbReference type="Proteomes" id="UP000490386">
    <property type="component" value="Unassembled WGS sequence"/>
</dbReference>
<comment type="caution">
    <text evidence="3">The sequence shown here is derived from an EMBL/GenBank/DDBJ whole genome shotgun (WGS) entry which is preliminary data.</text>
</comment>
<keyword evidence="4" id="KW-1185">Reference proteome</keyword>
<dbReference type="AlphaFoldDB" id="A0A7J5B2Y6"/>
<evidence type="ECO:0000313" key="4">
    <source>
        <dbReference type="Proteomes" id="UP000490386"/>
    </source>
</evidence>
<dbReference type="SUPFAM" id="SSF54909">
    <property type="entry name" value="Dimeric alpha+beta barrel"/>
    <property type="match status" value="1"/>
</dbReference>
<dbReference type="Pfam" id="PF03795">
    <property type="entry name" value="YCII"/>
    <property type="match status" value="1"/>
</dbReference>
<accession>A0A7J5B2Y6</accession>
<name>A0A7J5B2Y6_9MICO</name>